<accession>A0ABD3GX77</accession>
<feature type="domain" description="EthD" evidence="2">
    <location>
        <begin position="18"/>
        <end position="113"/>
    </location>
</feature>
<protein>
    <recommendedName>
        <fullName evidence="2">EthD domain-containing protein</fullName>
    </recommendedName>
</protein>
<evidence type="ECO:0000259" key="2">
    <source>
        <dbReference type="Pfam" id="PF07110"/>
    </source>
</evidence>
<dbReference type="NCBIfam" id="TIGR02118">
    <property type="entry name" value="EthD family reductase"/>
    <property type="match status" value="1"/>
</dbReference>
<dbReference type="AlphaFoldDB" id="A0ABD3GX77"/>
<comment type="caution">
    <text evidence="3">The sequence shown here is derived from an EMBL/GenBank/DDBJ whole genome shotgun (WGS) entry which is preliminary data.</text>
</comment>
<dbReference type="InterPro" id="IPR011008">
    <property type="entry name" value="Dimeric_a/b-barrel"/>
</dbReference>
<dbReference type="InterPro" id="IPR009799">
    <property type="entry name" value="EthD_dom"/>
</dbReference>
<evidence type="ECO:0000313" key="3">
    <source>
        <dbReference type="EMBL" id="KAL3682391.1"/>
    </source>
</evidence>
<comment type="similarity">
    <text evidence="1">Belongs to the tpcK family.</text>
</comment>
<dbReference type="SUPFAM" id="SSF54909">
    <property type="entry name" value="Dimeric alpha+beta barrel"/>
    <property type="match status" value="1"/>
</dbReference>
<dbReference type="Pfam" id="PF07110">
    <property type="entry name" value="EthD"/>
    <property type="match status" value="1"/>
</dbReference>
<dbReference type="Proteomes" id="UP001633002">
    <property type="component" value="Unassembled WGS sequence"/>
</dbReference>
<reference evidence="3 4" key="1">
    <citation type="submission" date="2024-09" db="EMBL/GenBank/DDBJ databases">
        <title>Chromosome-scale assembly of Riccia sorocarpa.</title>
        <authorList>
            <person name="Paukszto L."/>
        </authorList>
    </citation>
    <scope>NUCLEOTIDE SEQUENCE [LARGE SCALE GENOMIC DNA]</scope>
    <source>
        <strain evidence="3">LP-2024</strain>
        <tissue evidence="3">Aerial parts of the thallus</tissue>
    </source>
</reference>
<proteinExistence type="inferred from homology"/>
<name>A0ABD3GX77_9MARC</name>
<dbReference type="EMBL" id="JBJQOH010000006">
    <property type="protein sequence ID" value="KAL3682391.1"/>
    <property type="molecule type" value="Genomic_DNA"/>
</dbReference>
<evidence type="ECO:0000313" key="4">
    <source>
        <dbReference type="Proteomes" id="UP001633002"/>
    </source>
</evidence>
<evidence type="ECO:0000256" key="1">
    <source>
        <dbReference type="ARBA" id="ARBA00005986"/>
    </source>
</evidence>
<keyword evidence="4" id="KW-1185">Reference proteome</keyword>
<sequence length="134" mass="15452">MSPQRNPLVKMVILVKRKQGMSLEDFDKYWTEEHSSLVNGLPLFKEKIVKYNQVHLDVPRMQQSGVENGIPVCNDYDGIVELYAKSYQDLMDFFGSDVYKNVVGPDEAKFAERDQCKTLFVYDEVHLDANDPSI</sequence>
<dbReference type="Gene3D" id="3.30.70.100">
    <property type="match status" value="1"/>
</dbReference>
<gene>
    <name evidence="3" type="ORF">R1sor_000413</name>
</gene>
<organism evidence="3 4">
    <name type="scientific">Riccia sorocarpa</name>
    <dbReference type="NCBI Taxonomy" id="122646"/>
    <lineage>
        <taxon>Eukaryota</taxon>
        <taxon>Viridiplantae</taxon>
        <taxon>Streptophyta</taxon>
        <taxon>Embryophyta</taxon>
        <taxon>Marchantiophyta</taxon>
        <taxon>Marchantiopsida</taxon>
        <taxon>Marchantiidae</taxon>
        <taxon>Marchantiales</taxon>
        <taxon>Ricciaceae</taxon>
        <taxon>Riccia</taxon>
    </lineage>
</organism>